<dbReference type="EMBL" id="QXFT01000669">
    <property type="protein sequence ID" value="KAE9338310.1"/>
    <property type="molecule type" value="Genomic_DNA"/>
</dbReference>
<sequence>MLGAACWVALPLIRGGQDRTIPIHTSSCTRIRIAFRKMTSSCLNAHCSSASRRCRHFRLQLYLPNCNCSHTASVRVSVCSSQCW</sequence>
<evidence type="ECO:0000313" key="2">
    <source>
        <dbReference type="Proteomes" id="UP000434957"/>
    </source>
</evidence>
<reference evidence="1 2" key="1">
    <citation type="submission" date="2018-08" db="EMBL/GenBank/DDBJ databases">
        <title>Genomic investigation of the strawberry pathogen Phytophthora fragariae indicates pathogenicity is determined by transcriptional variation in three key races.</title>
        <authorList>
            <person name="Adams T.M."/>
            <person name="Armitage A.D."/>
            <person name="Sobczyk M.K."/>
            <person name="Bates H.J."/>
            <person name="Dunwell J.M."/>
            <person name="Nellist C.F."/>
            <person name="Harrison R.J."/>
        </authorList>
    </citation>
    <scope>NUCLEOTIDE SEQUENCE [LARGE SCALE GENOMIC DNA]</scope>
    <source>
        <strain evidence="1 2">SCRP333</strain>
    </source>
</reference>
<comment type="caution">
    <text evidence="1">The sequence shown here is derived from an EMBL/GenBank/DDBJ whole genome shotgun (WGS) entry which is preliminary data.</text>
</comment>
<accession>A0A6A4FMZ5</accession>
<proteinExistence type="predicted"/>
<gene>
    <name evidence="1" type="ORF">PR003_g11554</name>
</gene>
<name>A0A6A4FMZ5_9STRA</name>
<keyword evidence="2" id="KW-1185">Reference proteome</keyword>
<protein>
    <submittedName>
        <fullName evidence="1">Uncharacterized protein</fullName>
    </submittedName>
</protein>
<dbReference type="AlphaFoldDB" id="A0A6A4FMZ5"/>
<dbReference type="Proteomes" id="UP000434957">
    <property type="component" value="Unassembled WGS sequence"/>
</dbReference>
<organism evidence="1 2">
    <name type="scientific">Phytophthora rubi</name>
    <dbReference type="NCBI Taxonomy" id="129364"/>
    <lineage>
        <taxon>Eukaryota</taxon>
        <taxon>Sar</taxon>
        <taxon>Stramenopiles</taxon>
        <taxon>Oomycota</taxon>
        <taxon>Peronosporomycetes</taxon>
        <taxon>Peronosporales</taxon>
        <taxon>Peronosporaceae</taxon>
        <taxon>Phytophthora</taxon>
    </lineage>
</organism>
<evidence type="ECO:0000313" key="1">
    <source>
        <dbReference type="EMBL" id="KAE9338310.1"/>
    </source>
</evidence>